<dbReference type="EMBL" id="GG745554">
    <property type="protein sequence ID" value="EFD92733.1"/>
    <property type="molecule type" value="Genomic_DNA"/>
</dbReference>
<keyword evidence="2" id="KW-0813">Transport</keyword>
<sequence>MENLSEKLIKEFNGKLDAIKGQNNLNIVALKNKKLIKKLSWEIKNYFDILYTLTVVDYSPVFELNYVFSNYENDDILIVKVNLDEKDLSIDSITDIFDSANWEEREAYDLFGIKFNGHPDLRRILLPEDWPGHPLRKSFEINDEVRHWTGLDLKF</sequence>
<dbReference type="Gene3D" id="3.30.460.80">
    <property type="entry name" value="NADH:ubiquinone oxidoreductase, 30kDa subunit"/>
    <property type="match status" value="1"/>
</dbReference>
<dbReference type="AlphaFoldDB" id="D6GVJ3"/>
<evidence type="ECO:0000259" key="3">
    <source>
        <dbReference type="Pfam" id="PF00329"/>
    </source>
</evidence>
<keyword evidence="4" id="KW-0830">Ubiquinone</keyword>
<dbReference type="SUPFAM" id="SSF143243">
    <property type="entry name" value="Nqo5-like"/>
    <property type="match status" value="1"/>
</dbReference>
<dbReference type="PANTHER" id="PTHR10884">
    <property type="entry name" value="NADH DEHYDROGENASE UBIQUINONE IRON-SULFUR PROTEIN 3"/>
    <property type="match status" value="1"/>
</dbReference>
<dbReference type="InterPro" id="IPR037232">
    <property type="entry name" value="NADH_quin_OxRdtase_su_C/D-like"/>
</dbReference>
<comment type="similarity">
    <text evidence="1">Belongs to the complex I 30 kDa subunit family.</text>
</comment>
<protein>
    <submittedName>
        <fullName evidence="4">NADH dehydrogenase (Ubiquinone) 30 kDa subunit</fullName>
    </submittedName>
</protein>
<proteinExistence type="inferred from homology"/>
<name>D6GVJ3_PARA5</name>
<feature type="domain" description="NADH:ubiquinone oxidoreductase 30kDa subunit" evidence="3">
    <location>
        <begin position="32"/>
        <end position="144"/>
    </location>
</feature>
<dbReference type="Proteomes" id="UP000009376">
    <property type="component" value="Unassembled WGS sequence"/>
</dbReference>
<dbReference type="InterPro" id="IPR001268">
    <property type="entry name" value="NADH_UbQ_OxRdtase_30kDa_su"/>
</dbReference>
<accession>D6GVJ3</accession>
<evidence type="ECO:0000256" key="1">
    <source>
        <dbReference type="ARBA" id="ARBA00007569"/>
    </source>
</evidence>
<dbReference type="InterPro" id="IPR020396">
    <property type="entry name" value="NADH_UbQ_OxRdtase_CS"/>
</dbReference>
<dbReference type="GO" id="GO:0008137">
    <property type="term" value="F:NADH dehydrogenase (ubiquinone) activity"/>
    <property type="evidence" value="ECO:0007669"/>
    <property type="project" value="InterPro"/>
</dbReference>
<dbReference type="PANTHER" id="PTHR10884:SF14">
    <property type="entry name" value="NADH DEHYDROGENASE [UBIQUINONE] IRON-SULFUR PROTEIN 3, MITOCHONDRIAL"/>
    <property type="match status" value="1"/>
</dbReference>
<evidence type="ECO:0000256" key="2">
    <source>
        <dbReference type="ARBA" id="ARBA00022448"/>
    </source>
</evidence>
<reference evidence="4 5" key="1">
    <citation type="journal article" date="2010" name="Proc. Natl. Acad. Sci. U.S.A.">
        <title>Enigmatic, ultrasmall, uncultivated Archaea.</title>
        <authorList>
            <person name="Baker B.J."/>
            <person name="Comolli L.R."/>
            <person name="Dick G.J."/>
            <person name="Hauser L.J."/>
            <person name="Hyatt D."/>
            <person name="Dill B.D."/>
            <person name="Land M.L."/>
            <person name="Verberkmoes N.C."/>
            <person name="Hettich R.L."/>
            <person name="Banfield J.F."/>
        </authorList>
    </citation>
    <scope>NUCLEOTIDE SEQUENCE [LARGE SCALE GENOMIC DNA]</scope>
</reference>
<dbReference type="GO" id="GO:0016651">
    <property type="term" value="F:oxidoreductase activity, acting on NAD(P)H"/>
    <property type="evidence" value="ECO:0007669"/>
    <property type="project" value="InterPro"/>
</dbReference>
<organism evidence="4 5">
    <name type="scientific">Candidatus Parvarchaeum acidophilus ARMAN-5</name>
    <dbReference type="NCBI Taxonomy" id="662762"/>
    <lineage>
        <taxon>Archaea</taxon>
        <taxon>Candidatus Parvarchaeota</taxon>
        <taxon>Candidatus Parvarchaeum</taxon>
    </lineage>
</organism>
<evidence type="ECO:0000313" key="5">
    <source>
        <dbReference type="Proteomes" id="UP000009376"/>
    </source>
</evidence>
<gene>
    <name evidence="4" type="ORF">BJBARM5_0506</name>
</gene>
<dbReference type="Pfam" id="PF00329">
    <property type="entry name" value="Complex1_30kDa"/>
    <property type="match status" value="1"/>
</dbReference>
<dbReference type="PROSITE" id="PS00542">
    <property type="entry name" value="COMPLEX1_30K"/>
    <property type="match status" value="1"/>
</dbReference>
<evidence type="ECO:0000313" key="4">
    <source>
        <dbReference type="EMBL" id="EFD92733.1"/>
    </source>
</evidence>